<reference evidence="2 3" key="1">
    <citation type="submission" date="2018-09" db="EMBL/GenBank/DDBJ databases">
        <title>Genomic Encyclopedia of Archaeal and Bacterial Type Strains, Phase II (KMG-II): from individual species to whole genera.</title>
        <authorList>
            <person name="Goeker M."/>
        </authorList>
    </citation>
    <scope>NUCLEOTIDE SEQUENCE [LARGE SCALE GENOMIC DNA]</scope>
    <source>
        <strain evidence="2 3">DSM 13151</strain>
    </source>
</reference>
<feature type="transmembrane region" description="Helical" evidence="1">
    <location>
        <begin position="20"/>
        <end position="38"/>
    </location>
</feature>
<keyword evidence="1" id="KW-1133">Transmembrane helix</keyword>
<name>A0A419W1A3_9EURY</name>
<dbReference type="Proteomes" id="UP000283805">
    <property type="component" value="Unassembled WGS sequence"/>
</dbReference>
<evidence type="ECO:0000313" key="3">
    <source>
        <dbReference type="Proteomes" id="UP000283805"/>
    </source>
</evidence>
<dbReference type="EMBL" id="RAPO01000004">
    <property type="protein sequence ID" value="RKD89239.1"/>
    <property type="molecule type" value="Genomic_DNA"/>
</dbReference>
<gene>
    <name evidence="2" type="ORF">ATJ93_4070</name>
</gene>
<proteinExistence type="predicted"/>
<dbReference type="OrthoDB" id="293025at2157"/>
<organism evidence="2 3">
    <name type="scientific">Halopiger aswanensis</name>
    <dbReference type="NCBI Taxonomy" id="148449"/>
    <lineage>
        <taxon>Archaea</taxon>
        <taxon>Methanobacteriati</taxon>
        <taxon>Methanobacteriota</taxon>
        <taxon>Stenosarchaea group</taxon>
        <taxon>Halobacteria</taxon>
        <taxon>Halobacteriales</taxon>
        <taxon>Natrialbaceae</taxon>
        <taxon>Halopiger</taxon>
    </lineage>
</organism>
<accession>A0A419W1A3</accession>
<sequence>MATQQSSSISEMALVPKNRLFWILVGIGVLFVIGGVILSEGVLAGMFGVWGVSLVVGTILGYGVLQWWSSGSN</sequence>
<dbReference type="RefSeq" id="WP_120246383.1">
    <property type="nucleotide sequence ID" value="NZ_RAPO01000004.1"/>
</dbReference>
<dbReference type="AlphaFoldDB" id="A0A419W1A3"/>
<keyword evidence="1" id="KW-0472">Membrane</keyword>
<evidence type="ECO:0000313" key="2">
    <source>
        <dbReference type="EMBL" id="RKD89239.1"/>
    </source>
</evidence>
<comment type="caution">
    <text evidence="2">The sequence shown here is derived from an EMBL/GenBank/DDBJ whole genome shotgun (WGS) entry which is preliminary data.</text>
</comment>
<evidence type="ECO:0000256" key="1">
    <source>
        <dbReference type="SAM" id="Phobius"/>
    </source>
</evidence>
<keyword evidence="3" id="KW-1185">Reference proteome</keyword>
<protein>
    <submittedName>
        <fullName evidence="2">Uncharacterized protein</fullName>
    </submittedName>
</protein>
<feature type="transmembrane region" description="Helical" evidence="1">
    <location>
        <begin position="44"/>
        <end position="65"/>
    </location>
</feature>
<keyword evidence="1" id="KW-0812">Transmembrane</keyword>